<evidence type="ECO:0000259" key="9">
    <source>
        <dbReference type="PROSITE" id="PS50928"/>
    </source>
</evidence>
<feature type="transmembrane region" description="Helical" evidence="8">
    <location>
        <begin position="12"/>
        <end position="32"/>
    </location>
</feature>
<dbReference type="Gene3D" id="1.10.3720.10">
    <property type="entry name" value="MetI-like"/>
    <property type="match status" value="1"/>
</dbReference>
<dbReference type="PROSITE" id="PS50928">
    <property type="entry name" value="ABC_TM1"/>
    <property type="match status" value="1"/>
</dbReference>
<evidence type="ECO:0000256" key="8">
    <source>
        <dbReference type="RuleBase" id="RU363032"/>
    </source>
</evidence>
<evidence type="ECO:0000256" key="2">
    <source>
        <dbReference type="ARBA" id="ARBA00007069"/>
    </source>
</evidence>
<dbReference type="Pfam" id="PF00528">
    <property type="entry name" value="BPD_transp_1"/>
    <property type="match status" value="1"/>
</dbReference>
<organism evidence="10 11">
    <name type="scientific">Pseudoroseomonas ludipueritiae</name>
    <dbReference type="NCBI Taxonomy" id="198093"/>
    <lineage>
        <taxon>Bacteria</taxon>
        <taxon>Pseudomonadati</taxon>
        <taxon>Pseudomonadota</taxon>
        <taxon>Alphaproteobacteria</taxon>
        <taxon>Acetobacterales</taxon>
        <taxon>Acetobacteraceae</taxon>
        <taxon>Pseudoroseomonas</taxon>
    </lineage>
</organism>
<feature type="transmembrane region" description="Helical" evidence="8">
    <location>
        <begin position="68"/>
        <end position="88"/>
    </location>
</feature>
<dbReference type="PANTHER" id="PTHR42929:SF5">
    <property type="entry name" value="ABC TRANSPORTER PERMEASE PROTEIN"/>
    <property type="match status" value="1"/>
</dbReference>
<feature type="transmembrane region" description="Helical" evidence="8">
    <location>
        <begin position="191"/>
        <end position="224"/>
    </location>
</feature>
<feature type="domain" description="ABC transmembrane type-1" evidence="9">
    <location>
        <begin position="62"/>
        <end position="270"/>
    </location>
</feature>
<dbReference type="EMBL" id="JACTUZ010000099">
    <property type="protein sequence ID" value="MBC9178814.1"/>
    <property type="molecule type" value="Genomic_DNA"/>
</dbReference>
<evidence type="ECO:0000256" key="5">
    <source>
        <dbReference type="ARBA" id="ARBA00022692"/>
    </source>
</evidence>
<accession>A0ABR7RAU6</accession>
<dbReference type="InterPro" id="IPR035906">
    <property type="entry name" value="MetI-like_sf"/>
</dbReference>
<gene>
    <name evidence="10" type="ORF">IBL25_17870</name>
</gene>
<name>A0ABR7RAU6_9PROT</name>
<keyword evidence="3 8" id="KW-0813">Transport</keyword>
<dbReference type="RefSeq" id="WP_187779884.1">
    <property type="nucleotide sequence ID" value="NZ_JACTUZ010000099.1"/>
</dbReference>
<keyword evidence="5 8" id="KW-0812">Transmembrane</keyword>
<feature type="transmembrane region" description="Helical" evidence="8">
    <location>
        <begin position="148"/>
        <end position="170"/>
    </location>
</feature>
<dbReference type="InterPro" id="IPR000515">
    <property type="entry name" value="MetI-like"/>
</dbReference>
<comment type="caution">
    <text evidence="10">The sequence shown here is derived from an EMBL/GenBank/DDBJ whole genome shotgun (WGS) entry which is preliminary data.</text>
</comment>
<keyword evidence="11" id="KW-1185">Reference proteome</keyword>
<keyword evidence="7 8" id="KW-0472">Membrane</keyword>
<feature type="transmembrane region" description="Helical" evidence="8">
    <location>
        <begin position="100"/>
        <end position="120"/>
    </location>
</feature>
<dbReference type="SUPFAM" id="SSF161098">
    <property type="entry name" value="MetI-like"/>
    <property type="match status" value="1"/>
</dbReference>
<evidence type="ECO:0000313" key="11">
    <source>
        <dbReference type="Proteomes" id="UP000603940"/>
    </source>
</evidence>
<evidence type="ECO:0000256" key="7">
    <source>
        <dbReference type="ARBA" id="ARBA00023136"/>
    </source>
</evidence>
<evidence type="ECO:0000256" key="3">
    <source>
        <dbReference type="ARBA" id="ARBA00022448"/>
    </source>
</evidence>
<dbReference type="PANTHER" id="PTHR42929">
    <property type="entry name" value="INNER MEMBRANE ABC TRANSPORTER PERMEASE PROTEIN YDCU-RELATED-RELATED"/>
    <property type="match status" value="1"/>
</dbReference>
<evidence type="ECO:0000256" key="4">
    <source>
        <dbReference type="ARBA" id="ARBA00022475"/>
    </source>
</evidence>
<proteinExistence type="inferred from homology"/>
<evidence type="ECO:0000256" key="6">
    <source>
        <dbReference type="ARBA" id="ARBA00022989"/>
    </source>
</evidence>
<comment type="subcellular location">
    <subcellularLocation>
        <location evidence="1 8">Cell membrane</location>
        <topology evidence="1 8">Multi-pass membrane protein</topology>
    </subcellularLocation>
</comment>
<sequence>MRRPWLGEAGIYWMLVLPALLMLLGFYLFPLARVLLVSVTEPRLGLGNYALLFTSASIHRVLLTTLRICLLTTGITLLLGYVVAYVMAQAGPRAQRWMMLGILLPLWISVLVRAFAWVTLLRRQGVINTALLDAGLIADPLPLIWNELGITIGMVHYMLPFAVLPLLTGMRGIDRRCLAAARGLGASRMQGFLRVFLPLSLPGVVGAGILVFIFSLGFLVTPAILGGGRTLMIAEYISVQILDVVQWGIGTMLATTLIVFIFALLAVLSRVVNLRRLFGAA</sequence>
<protein>
    <submittedName>
        <fullName evidence="10">ABC transporter permease</fullName>
    </submittedName>
</protein>
<keyword evidence="4" id="KW-1003">Cell membrane</keyword>
<evidence type="ECO:0000313" key="10">
    <source>
        <dbReference type="EMBL" id="MBC9178814.1"/>
    </source>
</evidence>
<reference evidence="10 11" key="1">
    <citation type="journal article" date="2009" name="Int. J. Syst. Evol. Microbiol.">
        <title>Transfer of Teichococcus ludipueritiae and Muricoccus roseus to the genus Roseomonas, as Roseomonas ludipueritiae comb. nov. and Roseomonas rosea comb. nov., respectively, and emended description of the genus Roseomonas.</title>
        <authorList>
            <person name="Sanchez-Porro C."/>
            <person name="Gallego V."/>
            <person name="Busse H.J."/>
            <person name="Kampfer P."/>
            <person name="Ventosa A."/>
        </authorList>
    </citation>
    <scope>NUCLEOTIDE SEQUENCE [LARGE SCALE GENOMIC DNA]</scope>
    <source>
        <strain evidence="10 11">DSM 14915</strain>
    </source>
</reference>
<dbReference type="CDD" id="cd06261">
    <property type="entry name" value="TM_PBP2"/>
    <property type="match status" value="1"/>
</dbReference>
<dbReference type="Proteomes" id="UP000603940">
    <property type="component" value="Unassembled WGS sequence"/>
</dbReference>
<evidence type="ECO:0000256" key="1">
    <source>
        <dbReference type="ARBA" id="ARBA00004651"/>
    </source>
</evidence>
<feature type="transmembrane region" description="Helical" evidence="8">
    <location>
        <begin position="244"/>
        <end position="268"/>
    </location>
</feature>
<keyword evidence="6 8" id="KW-1133">Transmembrane helix</keyword>
<comment type="similarity">
    <text evidence="2">Belongs to the binding-protein-dependent transport system permease family. CysTW subfamily.</text>
</comment>